<dbReference type="GO" id="GO:0008983">
    <property type="term" value="F:protein-glutamate O-methyltransferase activity"/>
    <property type="evidence" value="ECO:0007669"/>
    <property type="project" value="UniProtKB-EC"/>
</dbReference>
<keyword evidence="2" id="KW-0808">Transferase</keyword>
<keyword evidence="3" id="KW-1185">Reference proteome</keyword>
<dbReference type="PANTHER" id="PTHR24422:SF8">
    <property type="entry name" value="CHEMOTAXIS PROTEIN"/>
    <property type="match status" value="1"/>
</dbReference>
<dbReference type="EC" id="2.1.1.80" evidence="2"/>
<comment type="caution">
    <text evidence="2">The sequence shown here is derived from an EMBL/GenBank/DDBJ whole genome shotgun (WGS) entry which is preliminary data.</text>
</comment>
<dbReference type="InterPro" id="IPR029063">
    <property type="entry name" value="SAM-dependent_MTases_sf"/>
</dbReference>
<dbReference type="SUPFAM" id="SSF47757">
    <property type="entry name" value="Chemotaxis receptor methyltransferase CheR, N-terminal domain"/>
    <property type="match status" value="1"/>
</dbReference>
<keyword evidence="2" id="KW-0489">Methyltransferase</keyword>
<dbReference type="Gene3D" id="3.40.50.150">
    <property type="entry name" value="Vaccinia Virus protein VP39"/>
    <property type="match status" value="1"/>
</dbReference>
<organism evidence="2 3">
    <name type="scientific">Dyadobacter helix</name>
    <dbReference type="NCBI Taxonomy" id="2822344"/>
    <lineage>
        <taxon>Bacteria</taxon>
        <taxon>Pseudomonadati</taxon>
        <taxon>Bacteroidota</taxon>
        <taxon>Cytophagia</taxon>
        <taxon>Cytophagales</taxon>
        <taxon>Spirosomataceae</taxon>
        <taxon>Dyadobacter</taxon>
    </lineage>
</organism>
<dbReference type="Pfam" id="PF01739">
    <property type="entry name" value="CheR"/>
    <property type="match status" value="1"/>
</dbReference>
<dbReference type="GO" id="GO:0032259">
    <property type="term" value="P:methylation"/>
    <property type="evidence" value="ECO:0007669"/>
    <property type="project" value="UniProtKB-KW"/>
</dbReference>
<dbReference type="EMBL" id="CAJRAF010000002">
    <property type="protein sequence ID" value="CAG4997958.1"/>
    <property type="molecule type" value="Genomic_DNA"/>
</dbReference>
<feature type="domain" description="CheR-type methyltransferase" evidence="1">
    <location>
        <begin position="1"/>
        <end position="272"/>
    </location>
</feature>
<proteinExistence type="predicted"/>
<dbReference type="Pfam" id="PF03705">
    <property type="entry name" value="CheR_N"/>
    <property type="match status" value="1"/>
</dbReference>
<dbReference type="InterPro" id="IPR022642">
    <property type="entry name" value="CheR_C"/>
</dbReference>
<dbReference type="Proteomes" id="UP000680038">
    <property type="component" value="Unassembled WGS sequence"/>
</dbReference>
<name>A0A916N3V5_9BACT</name>
<dbReference type="PROSITE" id="PS50123">
    <property type="entry name" value="CHER"/>
    <property type="match status" value="1"/>
</dbReference>
<dbReference type="PRINTS" id="PR00996">
    <property type="entry name" value="CHERMTFRASE"/>
</dbReference>
<evidence type="ECO:0000259" key="1">
    <source>
        <dbReference type="PROSITE" id="PS50123"/>
    </source>
</evidence>
<accession>A0A916N3V5</accession>
<dbReference type="RefSeq" id="WP_215238582.1">
    <property type="nucleotide sequence ID" value="NZ_CAJRAF010000002.1"/>
</dbReference>
<dbReference type="SMART" id="SM00138">
    <property type="entry name" value="MeTrc"/>
    <property type="match status" value="1"/>
</dbReference>
<dbReference type="InterPro" id="IPR000780">
    <property type="entry name" value="CheR_MeTrfase"/>
</dbReference>
<evidence type="ECO:0000313" key="3">
    <source>
        <dbReference type="Proteomes" id="UP000680038"/>
    </source>
</evidence>
<gene>
    <name evidence="2" type="primary">cheR_1</name>
    <name evidence="2" type="ORF">DYBT9275_01891</name>
</gene>
<dbReference type="InterPro" id="IPR050903">
    <property type="entry name" value="Bact_Chemotaxis_MeTrfase"/>
</dbReference>
<dbReference type="SUPFAM" id="SSF53335">
    <property type="entry name" value="S-adenosyl-L-methionine-dependent methyltransferases"/>
    <property type="match status" value="1"/>
</dbReference>
<sequence>MTVTGIETNDLEVLISHIRHISGFDFSGYSRPSLLRRVSRYMTKHAVDFTELLGGLSEGGSVVYDFIQELTVNYTEMFRDVDFFLRVRGTIFPYLESYPTLRIWTAGCASGEEPYSVGILLKEAGLYDRSFIYATDISNRVLNTGREGIFNMNKMRGFSENYLLSGGTHSLSDYYRVLYGKAVMIPELRKNIVFSIHDLTGDGVFNEFHLIFCRNVLIYFTLEQRRQVFLNLYKSLAIFGFLCIGKRESFKNSGIEEHFKIIDSKLNIYQKIS</sequence>
<dbReference type="InterPro" id="IPR022641">
    <property type="entry name" value="CheR_N"/>
</dbReference>
<reference evidence="2" key="1">
    <citation type="submission" date="2021-04" db="EMBL/GenBank/DDBJ databases">
        <authorList>
            <person name="Rodrigo-Torres L."/>
            <person name="Arahal R. D."/>
            <person name="Lucena T."/>
        </authorList>
    </citation>
    <scope>NUCLEOTIDE SEQUENCE</scope>
    <source>
        <strain evidence="2">CECT 9275</strain>
    </source>
</reference>
<protein>
    <submittedName>
        <fullName evidence="2">Chemotaxis protein methyltransferase</fullName>
        <ecNumber evidence="2">2.1.1.80</ecNumber>
    </submittedName>
</protein>
<evidence type="ECO:0000313" key="2">
    <source>
        <dbReference type="EMBL" id="CAG4997958.1"/>
    </source>
</evidence>
<dbReference type="PANTHER" id="PTHR24422">
    <property type="entry name" value="CHEMOTAXIS PROTEIN METHYLTRANSFERASE"/>
    <property type="match status" value="1"/>
</dbReference>
<dbReference type="AlphaFoldDB" id="A0A916N3V5"/>